<keyword evidence="6" id="KW-0598">Phosphotransferase system</keyword>
<keyword evidence="7" id="KW-0418">Kinase</keyword>
<name>A0A6N8U5A2_9FIRM</name>
<proteinExistence type="predicted"/>
<evidence type="ECO:0000256" key="1">
    <source>
        <dbReference type="ARBA" id="ARBA00004496"/>
    </source>
</evidence>
<reference evidence="9 10" key="2">
    <citation type="submission" date="2020-01" db="EMBL/GenBank/DDBJ databases">
        <title>Clostridiaceae sp. nov. isolated from the gut of human by culturomics.</title>
        <authorList>
            <person name="Chang Y."/>
        </authorList>
    </citation>
    <scope>NUCLEOTIDE SEQUENCE [LARGE SCALE GENOMIC DNA]</scope>
    <source>
        <strain evidence="9 10">DONG20-135</strain>
    </source>
</reference>
<evidence type="ECO:0000256" key="3">
    <source>
        <dbReference type="ARBA" id="ARBA00022490"/>
    </source>
</evidence>
<keyword evidence="3" id="KW-0963">Cytoplasm</keyword>
<dbReference type="InterPro" id="IPR004701">
    <property type="entry name" value="PTS_EIIA_man-typ"/>
</dbReference>
<dbReference type="Gene3D" id="3.40.50.510">
    <property type="entry name" value="Phosphotransferase system, mannose-type IIA component"/>
    <property type="match status" value="1"/>
</dbReference>
<evidence type="ECO:0000313" key="10">
    <source>
        <dbReference type="Proteomes" id="UP000434036"/>
    </source>
</evidence>
<dbReference type="PROSITE" id="PS51096">
    <property type="entry name" value="PTS_EIIA_TYPE_4"/>
    <property type="match status" value="1"/>
</dbReference>
<comment type="subcellular location">
    <subcellularLocation>
        <location evidence="1">Cytoplasm</location>
    </subcellularLocation>
</comment>
<dbReference type="GO" id="GO:0016301">
    <property type="term" value="F:kinase activity"/>
    <property type="evidence" value="ECO:0007669"/>
    <property type="project" value="UniProtKB-KW"/>
</dbReference>
<keyword evidence="5" id="KW-0808">Transferase</keyword>
<dbReference type="PANTHER" id="PTHR33799:SF1">
    <property type="entry name" value="PTS SYSTEM MANNOSE-SPECIFIC EIIAB COMPONENT-RELATED"/>
    <property type="match status" value="1"/>
</dbReference>
<sequence length="136" mass="15353">MTCNILMVMHGHYAEALLKAAEMFICEHPPVDIIPVEPGDSLDELENQIRSYVTRHDQVLIITDMMAGTPNILCSRLLKDHAFALVCGTNLSMLIEVLNGENTQNPWDLGKLICEKGKEDIVFMNTLLKKENQQEE</sequence>
<keyword evidence="10" id="KW-1185">Reference proteome</keyword>
<dbReference type="EMBL" id="WUUQ01000001">
    <property type="protein sequence ID" value="MXQ72695.1"/>
    <property type="molecule type" value="Genomic_DNA"/>
</dbReference>
<evidence type="ECO:0000256" key="2">
    <source>
        <dbReference type="ARBA" id="ARBA00022448"/>
    </source>
</evidence>
<dbReference type="RefSeq" id="WP_160624178.1">
    <property type="nucleotide sequence ID" value="NZ_WUUQ01000001.1"/>
</dbReference>
<dbReference type="GO" id="GO:0009401">
    <property type="term" value="P:phosphoenolpyruvate-dependent sugar phosphotransferase system"/>
    <property type="evidence" value="ECO:0007669"/>
    <property type="project" value="UniProtKB-KW"/>
</dbReference>
<dbReference type="PANTHER" id="PTHR33799">
    <property type="entry name" value="PTS PERMEASE-RELATED-RELATED"/>
    <property type="match status" value="1"/>
</dbReference>
<gene>
    <name evidence="9" type="ORF">GSF08_01885</name>
</gene>
<feature type="domain" description="PTS EIIA type-4" evidence="8">
    <location>
        <begin position="2"/>
        <end position="121"/>
    </location>
</feature>
<keyword evidence="4" id="KW-0762">Sugar transport</keyword>
<comment type="caution">
    <text evidence="9">The sequence shown here is derived from an EMBL/GenBank/DDBJ whole genome shotgun (WGS) entry which is preliminary data.</text>
</comment>
<protein>
    <recommendedName>
        <fullName evidence="8">PTS EIIA type-4 domain-containing protein</fullName>
    </recommendedName>
</protein>
<dbReference type="SUPFAM" id="SSF53062">
    <property type="entry name" value="PTS system fructose IIA component-like"/>
    <property type="match status" value="1"/>
</dbReference>
<organism evidence="9 10">
    <name type="scientific">Copranaerobaculum intestinale</name>
    <dbReference type="NCBI Taxonomy" id="2692629"/>
    <lineage>
        <taxon>Bacteria</taxon>
        <taxon>Bacillati</taxon>
        <taxon>Bacillota</taxon>
        <taxon>Erysipelotrichia</taxon>
        <taxon>Erysipelotrichales</taxon>
        <taxon>Erysipelotrichaceae</taxon>
        <taxon>Copranaerobaculum</taxon>
    </lineage>
</organism>
<evidence type="ECO:0000259" key="8">
    <source>
        <dbReference type="PROSITE" id="PS51096"/>
    </source>
</evidence>
<evidence type="ECO:0000313" key="9">
    <source>
        <dbReference type="EMBL" id="MXQ72695.1"/>
    </source>
</evidence>
<evidence type="ECO:0000256" key="5">
    <source>
        <dbReference type="ARBA" id="ARBA00022679"/>
    </source>
</evidence>
<dbReference type="GO" id="GO:0005737">
    <property type="term" value="C:cytoplasm"/>
    <property type="evidence" value="ECO:0007669"/>
    <property type="project" value="UniProtKB-SubCell"/>
</dbReference>
<accession>A0A6N8U5A2</accession>
<evidence type="ECO:0000256" key="4">
    <source>
        <dbReference type="ARBA" id="ARBA00022597"/>
    </source>
</evidence>
<keyword evidence="2" id="KW-0813">Transport</keyword>
<reference evidence="9 10" key="1">
    <citation type="submission" date="2019-12" db="EMBL/GenBank/DDBJ databases">
        <authorList>
            <person name="Yang R."/>
        </authorList>
    </citation>
    <scope>NUCLEOTIDE SEQUENCE [LARGE SCALE GENOMIC DNA]</scope>
    <source>
        <strain evidence="9 10">DONG20-135</strain>
    </source>
</reference>
<dbReference type="Proteomes" id="UP000434036">
    <property type="component" value="Unassembled WGS sequence"/>
</dbReference>
<dbReference type="GO" id="GO:0016020">
    <property type="term" value="C:membrane"/>
    <property type="evidence" value="ECO:0007669"/>
    <property type="project" value="InterPro"/>
</dbReference>
<dbReference type="AlphaFoldDB" id="A0A6N8U5A2"/>
<dbReference type="CDD" id="cd00006">
    <property type="entry name" value="PTS_IIA_man"/>
    <property type="match status" value="1"/>
</dbReference>
<dbReference type="Pfam" id="PF03610">
    <property type="entry name" value="EIIA-man"/>
    <property type="match status" value="1"/>
</dbReference>
<evidence type="ECO:0000256" key="6">
    <source>
        <dbReference type="ARBA" id="ARBA00022683"/>
    </source>
</evidence>
<evidence type="ECO:0000256" key="7">
    <source>
        <dbReference type="ARBA" id="ARBA00022777"/>
    </source>
</evidence>
<dbReference type="InterPro" id="IPR033887">
    <property type="entry name" value="PTS_IIA_man"/>
</dbReference>
<dbReference type="InterPro" id="IPR051471">
    <property type="entry name" value="Bacterial_PTS_sugar_comp"/>
</dbReference>
<dbReference type="InterPro" id="IPR036662">
    <property type="entry name" value="PTS_EIIA_man-typ_sf"/>
</dbReference>